<comment type="caution">
    <text evidence="5">The sequence shown here is derived from an EMBL/GenBank/DDBJ whole genome shotgun (WGS) entry which is preliminary data.</text>
</comment>
<dbReference type="GO" id="GO:0000976">
    <property type="term" value="F:transcription cis-regulatory region binding"/>
    <property type="evidence" value="ECO:0007669"/>
    <property type="project" value="TreeGrafter"/>
</dbReference>
<dbReference type="GO" id="GO:0032993">
    <property type="term" value="C:protein-DNA complex"/>
    <property type="evidence" value="ECO:0007669"/>
    <property type="project" value="TreeGrafter"/>
</dbReference>
<dbReference type="Proteomes" id="UP000630887">
    <property type="component" value="Unassembled WGS sequence"/>
</dbReference>
<dbReference type="Pfam" id="PF03861">
    <property type="entry name" value="ANTAR"/>
    <property type="match status" value="1"/>
</dbReference>
<dbReference type="Pfam" id="PF00072">
    <property type="entry name" value="Response_reg"/>
    <property type="match status" value="1"/>
</dbReference>
<dbReference type="InterPro" id="IPR036388">
    <property type="entry name" value="WH-like_DNA-bd_sf"/>
</dbReference>
<dbReference type="SMART" id="SM01012">
    <property type="entry name" value="ANTAR"/>
    <property type="match status" value="1"/>
</dbReference>
<dbReference type="SUPFAM" id="SSF48452">
    <property type="entry name" value="TPR-like"/>
    <property type="match status" value="1"/>
</dbReference>
<evidence type="ECO:0000256" key="1">
    <source>
        <dbReference type="ARBA" id="ARBA00023125"/>
    </source>
</evidence>
<evidence type="ECO:0000259" key="4">
    <source>
        <dbReference type="PROSITE" id="PS50921"/>
    </source>
</evidence>
<evidence type="ECO:0000256" key="2">
    <source>
        <dbReference type="PROSITE-ProRule" id="PRU00169"/>
    </source>
</evidence>
<dbReference type="AlphaFoldDB" id="A0A8J3KPL1"/>
<protein>
    <recommendedName>
        <fullName evidence="7">Response regulator receiver and ANTAR domain protein</fullName>
    </recommendedName>
</protein>
<dbReference type="GO" id="GO:0005829">
    <property type="term" value="C:cytosol"/>
    <property type="evidence" value="ECO:0007669"/>
    <property type="project" value="TreeGrafter"/>
</dbReference>
<dbReference type="Gene3D" id="3.40.50.2300">
    <property type="match status" value="1"/>
</dbReference>
<reference evidence="5 6" key="1">
    <citation type="submission" date="2021-01" db="EMBL/GenBank/DDBJ databases">
        <title>Whole genome shotgun sequence of Catellatospora coxensis NBRC 107359.</title>
        <authorList>
            <person name="Komaki H."/>
            <person name="Tamura T."/>
        </authorList>
    </citation>
    <scope>NUCLEOTIDE SEQUENCE [LARGE SCALE GENOMIC DNA]</scope>
    <source>
        <strain evidence="5 6">NBRC 107359</strain>
    </source>
</reference>
<organism evidence="5 6">
    <name type="scientific">Catellatospora coxensis</name>
    <dbReference type="NCBI Taxonomy" id="310354"/>
    <lineage>
        <taxon>Bacteria</taxon>
        <taxon>Bacillati</taxon>
        <taxon>Actinomycetota</taxon>
        <taxon>Actinomycetes</taxon>
        <taxon>Micromonosporales</taxon>
        <taxon>Micromonosporaceae</taxon>
        <taxon>Catellatospora</taxon>
    </lineage>
</organism>
<feature type="domain" description="ANTAR" evidence="4">
    <location>
        <begin position="355"/>
        <end position="416"/>
    </location>
</feature>
<dbReference type="FunFam" id="3.40.50.2300:FF:000050">
    <property type="entry name" value="Response regulator receiver"/>
    <property type="match status" value="1"/>
</dbReference>
<dbReference type="InterPro" id="IPR005561">
    <property type="entry name" value="ANTAR"/>
</dbReference>
<feature type="domain" description="Response regulatory" evidence="3">
    <location>
        <begin position="235"/>
        <end position="349"/>
    </location>
</feature>
<dbReference type="PROSITE" id="PS50110">
    <property type="entry name" value="RESPONSE_REGULATORY"/>
    <property type="match status" value="1"/>
</dbReference>
<gene>
    <name evidence="5" type="ORF">Cco03nite_15950</name>
</gene>
<dbReference type="InterPro" id="IPR011006">
    <property type="entry name" value="CheY-like_superfamily"/>
</dbReference>
<evidence type="ECO:0000259" key="3">
    <source>
        <dbReference type="PROSITE" id="PS50110"/>
    </source>
</evidence>
<evidence type="ECO:0000313" key="6">
    <source>
        <dbReference type="Proteomes" id="UP000630887"/>
    </source>
</evidence>
<dbReference type="Gene3D" id="1.25.40.10">
    <property type="entry name" value="Tetratricopeptide repeat domain"/>
    <property type="match status" value="1"/>
</dbReference>
<evidence type="ECO:0008006" key="7">
    <source>
        <dbReference type="Google" id="ProtNLM"/>
    </source>
</evidence>
<dbReference type="InterPro" id="IPR001789">
    <property type="entry name" value="Sig_transdc_resp-reg_receiver"/>
</dbReference>
<evidence type="ECO:0000313" key="5">
    <source>
        <dbReference type="EMBL" id="GIG04895.1"/>
    </source>
</evidence>
<dbReference type="PANTHER" id="PTHR48111:SF69">
    <property type="entry name" value="RESPONSE REGULATOR RECEIVER"/>
    <property type="match status" value="1"/>
</dbReference>
<accession>A0A8J3KPL1</accession>
<keyword evidence="1" id="KW-0238">DNA-binding</keyword>
<dbReference type="PANTHER" id="PTHR48111">
    <property type="entry name" value="REGULATOR OF RPOS"/>
    <property type="match status" value="1"/>
</dbReference>
<dbReference type="GO" id="GO:0006355">
    <property type="term" value="P:regulation of DNA-templated transcription"/>
    <property type="evidence" value="ECO:0007669"/>
    <property type="project" value="TreeGrafter"/>
</dbReference>
<keyword evidence="6" id="KW-1185">Reference proteome</keyword>
<dbReference type="Gene3D" id="1.10.10.10">
    <property type="entry name" value="Winged helix-like DNA-binding domain superfamily/Winged helix DNA-binding domain"/>
    <property type="match status" value="1"/>
</dbReference>
<dbReference type="EMBL" id="BONI01000010">
    <property type="protein sequence ID" value="GIG04895.1"/>
    <property type="molecule type" value="Genomic_DNA"/>
</dbReference>
<feature type="modified residue" description="4-aspartylphosphate" evidence="2">
    <location>
        <position position="285"/>
    </location>
</feature>
<keyword evidence="2" id="KW-0597">Phosphoprotein</keyword>
<dbReference type="GO" id="GO:0003723">
    <property type="term" value="F:RNA binding"/>
    <property type="evidence" value="ECO:0007669"/>
    <property type="project" value="InterPro"/>
</dbReference>
<sequence>MSRLAESVAAAEAALQSSTGREEVILLTGSLDARDIAESVDSALYLAGLMNALQLTSGVDRVLDLSRGAFPESTAQIENVRGILALRRGEPHAALRALRAAMAEPADPGLASRILVNLATALLQAGEHVGAGETAELVLRRASDPRVRTRAEAVLAVVLELLARRAHTQIERARTHGDSEGVQTAIEVLETAAQRLGAVVGNADPRTGGVRALLASAELTASVPGPSTPSRAARRVLIAEDEALIRLDLAEMLTEEGYDVVGEAGDGETAVRLAEELRPDLCILDLKMPIMDGLAAAEKIAGSKIAPVIILTAFSQRDLVERARAAGAMAYLVKPFQRSDLVPAIEIAISRFAEITALEAEVAGLADRLETRKVVERAKGALMSGYGMTEPQAFKWIQRTAMDHRLTMRELAERIVAETSPETGWHG</sequence>
<dbReference type="SMART" id="SM00448">
    <property type="entry name" value="REC"/>
    <property type="match status" value="1"/>
</dbReference>
<dbReference type="InterPro" id="IPR039420">
    <property type="entry name" value="WalR-like"/>
</dbReference>
<dbReference type="InterPro" id="IPR011990">
    <property type="entry name" value="TPR-like_helical_dom_sf"/>
</dbReference>
<proteinExistence type="predicted"/>
<dbReference type="GO" id="GO:0000156">
    <property type="term" value="F:phosphorelay response regulator activity"/>
    <property type="evidence" value="ECO:0007669"/>
    <property type="project" value="TreeGrafter"/>
</dbReference>
<dbReference type="SUPFAM" id="SSF52172">
    <property type="entry name" value="CheY-like"/>
    <property type="match status" value="1"/>
</dbReference>
<name>A0A8J3KPL1_9ACTN</name>
<dbReference type="PROSITE" id="PS50921">
    <property type="entry name" value="ANTAR"/>
    <property type="match status" value="1"/>
</dbReference>